<proteinExistence type="predicted"/>
<organism evidence="1 2">
    <name type="scientific">Botrytis tulipae</name>
    <dbReference type="NCBI Taxonomy" id="87230"/>
    <lineage>
        <taxon>Eukaryota</taxon>
        <taxon>Fungi</taxon>
        <taxon>Dikarya</taxon>
        <taxon>Ascomycota</taxon>
        <taxon>Pezizomycotina</taxon>
        <taxon>Leotiomycetes</taxon>
        <taxon>Helotiales</taxon>
        <taxon>Sclerotiniaceae</taxon>
        <taxon>Botrytis</taxon>
    </lineage>
</organism>
<evidence type="ECO:0000313" key="2">
    <source>
        <dbReference type="Proteomes" id="UP000297777"/>
    </source>
</evidence>
<evidence type="ECO:0000313" key="1">
    <source>
        <dbReference type="EMBL" id="TGO12471.1"/>
    </source>
</evidence>
<keyword evidence="2" id="KW-1185">Reference proteome</keyword>
<name>A0A4Z1ETH6_9HELO</name>
<reference evidence="1 2" key="1">
    <citation type="submission" date="2017-12" db="EMBL/GenBank/DDBJ databases">
        <title>Comparative genomics of Botrytis spp.</title>
        <authorList>
            <person name="Valero-Jimenez C.A."/>
            <person name="Tapia P."/>
            <person name="Veloso J."/>
            <person name="Silva-Moreno E."/>
            <person name="Staats M."/>
            <person name="Valdes J.H."/>
            <person name="Van Kan J.A.L."/>
        </authorList>
    </citation>
    <scope>NUCLEOTIDE SEQUENCE [LARGE SCALE GENOMIC DNA]</scope>
    <source>
        <strain evidence="1 2">Bt9001</strain>
    </source>
</reference>
<gene>
    <name evidence="1" type="ORF">BTUL_0088g00480</name>
</gene>
<dbReference type="EMBL" id="PQXH01000088">
    <property type="protein sequence ID" value="TGO12471.1"/>
    <property type="molecule type" value="Genomic_DNA"/>
</dbReference>
<comment type="caution">
    <text evidence="1">The sequence shown here is derived from an EMBL/GenBank/DDBJ whole genome shotgun (WGS) entry which is preliminary data.</text>
</comment>
<protein>
    <submittedName>
        <fullName evidence="1">Uncharacterized protein</fullName>
    </submittedName>
</protein>
<dbReference type="Proteomes" id="UP000297777">
    <property type="component" value="Unassembled WGS sequence"/>
</dbReference>
<dbReference type="AlphaFoldDB" id="A0A4Z1ETH6"/>
<sequence>MIGYNYTLASQWGEVVHGARPFASEYFEDNHVTEDNELLHGCRNFISTKTSPEAVYYPWFELARDE</sequence>
<accession>A0A4Z1ETH6</accession>